<evidence type="ECO:0000313" key="1">
    <source>
        <dbReference type="EMBL" id="UKK00408.2"/>
    </source>
</evidence>
<dbReference type="Pfam" id="PF04385">
    <property type="entry name" value="FAINT"/>
    <property type="match status" value="1"/>
</dbReference>
<protein>
    <submittedName>
        <fullName evidence="1">Uncharacterized protein</fullName>
    </submittedName>
</protein>
<dbReference type="Proteomes" id="UP000244811">
    <property type="component" value="Chromosome 1"/>
</dbReference>
<dbReference type="InterPro" id="IPR007480">
    <property type="entry name" value="DUF529"/>
</dbReference>
<organism evidence="1 2">
    <name type="scientific">Theileria orientalis</name>
    <dbReference type="NCBI Taxonomy" id="68886"/>
    <lineage>
        <taxon>Eukaryota</taxon>
        <taxon>Sar</taxon>
        <taxon>Alveolata</taxon>
        <taxon>Apicomplexa</taxon>
        <taxon>Aconoidasida</taxon>
        <taxon>Piroplasmida</taxon>
        <taxon>Theileriidae</taxon>
        <taxon>Theileria</taxon>
    </lineage>
</organism>
<dbReference type="EMBL" id="CP056069">
    <property type="protein sequence ID" value="UKK00408.2"/>
    <property type="molecule type" value="Genomic_DNA"/>
</dbReference>
<sequence length="381" mass="44410">MAAEKERTGQYNNEIAMDAHDNSFKIFACIYIVVLPTESCTILPFRGVDGFNYPYENFELTSVNLDVTSSTRKIKYTYDAANNDHIFTARSPYLIYKVRDNFEVFWTCKDGNYAMRVVLTQNEMGEEVLRLIYPSDLPEIRQDERPEPKPKLSPYGLSTRLKLYPYLTVLNVKSRNCTELIEYEYDQSKSTHTYTAVSPYRFGIIKKGTAIEWEPKTPEFPDKVFIFPDGMGGYTMRLFFPPHAPLRGYAPLVHVKREKIPVPVETKPPKVKGKGLVELNVEHKVSTEMYEFIEIKDKISFWKKTWIYIANEGFKFNEVRENMTTLWKARQDEGYADRVTFVKVIYGHDEIVIHIANGPIKKFLRTSNPLSLGNWYEDHNY</sequence>
<reference evidence="1" key="1">
    <citation type="submission" date="2022-07" db="EMBL/GenBank/DDBJ databases">
        <title>Evaluation of T. orientalis genome assembly methods using nanopore sequencing and analysis of variation between genomes.</title>
        <authorList>
            <person name="Yam J."/>
            <person name="Micallef M.L."/>
            <person name="Liu M."/>
            <person name="Djordjevic S.P."/>
            <person name="Bogema D.R."/>
            <person name="Jenkins C."/>
        </authorList>
    </citation>
    <scope>NUCLEOTIDE SEQUENCE</scope>
    <source>
        <strain evidence="1">Goon Nure</strain>
    </source>
</reference>
<gene>
    <name evidence="1" type="ORF">MACK_000480</name>
</gene>
<proteinExistence type="predicted"/>
<name>A0A976M9Z0_THEOR</name>
<dbReference type="AlphaFoldDB" id="A0A976M9Z0"/>
<accession>A0A976M9Z0</accession>
<evidence type="ECO:0000313" key="2">
    <source>
        <dbReference type="Proteomes" id="UP000244811"/>
    </source>
</evidence>